<keyword evidence="3" id="KW-1185">Reference proteome</keyword>
<accession>A0A444XZJ9</accession>
<dbReference type="PANTHER" id="PTHR46033:SF8">
    <property type="entry name" value="PROTEIN MAINTENANCE OF MERISTEMS-LIKE"/>
    <property type="match status" value="1"/>
</dbReference>
<proteinExistence type="predicted"/>
<dbReference type="InterPro" id="IPR044824">
    <property type="entry name" value="MAIN-like"/>
</dbReference>
<evidence type="ECO:0000313" key="2">
    <source>
        <dbReference type="EMBL" id="RYQ95093.1"/>
    </source>
</evidence>
<comment type="caution">
    <text evidence="2">The sequence shown here is derived from an EMBL/GenBank/DDBJ whole genome shotgun (WGS) entry which is preliminary data.</text>
</comment>
<dbReference type="GO" id="GO:0010073">
    <property type="term" value="P:meristem maintenance"/>
    <property type="evidence" value="ECO:0007669"/>
    <property type="project" value="InterPro"/>
</dbReference>
<dbReference type="EMBL" id="SDMP01000018">
    <property type="protein sequence ID" value="RYQ95093.1"/>
    <property type="molecule type" value="Genomic_DNA"/>
</dbReference>
<dbReference type="AlphaFoldDB" id="A0A444XZJ9"/>
<reference evidence="2 3" key="1">
    <citation type="submission" date="2019-01" db="EMBL/GenBank/DDBJ databases">
        <title>Sequencing of cultivated peanut Arachis hypogaea provides insights into genome evolution and oil improvement.</title>
        <authorList>
            <person name="Chen X."/>
        </authorList>
    </citation>
    <scope>NUCLEOTIDE SEQUENCE [LARGE SCALE GENOMIC DNA]</scope>
    <source>
        <strain evidence="3">cv. Fuhuasheng</strain>
        <tissue evidence="2">Leaves</tissue>
    </source>
</reference>
<sequence>MYQKWDRSEGHSALLSALVERSYIFCLLGTTLFADKSTTYVHTTYPPLLQNFEQIGAYSRESATLSHLYKALCHASRWSHHPRTREWMWRSAVSVRHEIYYIEEFVWQPYLGIIIPVELHHHLDVCDTIG</sequence>
<gene>
    <name evidence="2" type="ORF">Ahy_B08g090108</name>
</gene>
<evidence type="ECO:0000259" key="1">
    <source>
        <dbReference type="Pfam" id="PF10536"/>
    </source>
</evidence>
<feature type="domain" description="Aminotransferase-like plant mobile" evidence="1">
    <location>
        <begin position="18"/>
        <end position="77"/>
    </location>
</feature>
<dbReference type="Pfam" id="PF10536">
    <property type="entry name" value="PMD"/>
    <property type="match status" value="1"/>
</dbReference>
<dbReference type="Proteomes" id="UP000289738">
    <property type="component" value="Chromosome B08"/>
</dbReference>
<organism evidence="2 3">
    <name type="scientific">Arachis hypogaea</name>
    <name type="common">Peanut</name>
    <dbReference type="NCBI Taxonomy" id="3818"/>
    <lineage>
        <taxon>Eukaryota</taxon>
        <taxon>Viridiplantae</taxon>
        <taxon>Streptophyta</taxon>
        <taxon>Embryophyta</taxon>
        <taxon>Tracheophyta</taxon>
        <taxon>Spermatophyta</taxon>
        <taxon>Magnoliopsida</taxon>
        <taxon>eudicotyledons</taxon>
        <taxon>Gunneridae</taxon>
        <taxon>Pentapetalae</taxon>
        <taxon>rosids</taxon>
        <taxon>fabids</taxon>
        <taxon>Fabales</taxon>
        <taxon>Fabaceae</taxon>
        <taxon>Papilionoideae</taxon>
        <taxon>50 kb inversion clade</taxon>
        <taxon>dalbergioids sensu lato</taxon>
        <taxon>Dalbergieae</taxon>
        <taxon>Pterocarpus clade</taxon>
        <taxon>Arachis</taxon>
    </lineage>
</organism>
<name>A0A444XZJ9_ARAHY</name>
<protein>
    <recommendedName>
        <fullName evidence="1">Aminotransferase-like plant mobile domain-containing protein</fullName>
    </recommendedName>
</protein>
<dbReference type="PANTHER" id="PTHR46033">
    <property type="entry name" value="PROTEIN MAIN-LIKE 2"/>
    <property type="match status" value="1"/>
</dbReference>
<evidence type="ECO:0000313" key="3">
    <source>
        <dbReference type="Proteomes" id="UP000289738"/>
    </source>
</evidence>
<dbReference type="InterPro" id="IPR019557">
    <property type="entry name" value="AminoTfrase-like_pln_mobile"/>
</dbReference>